<dbReference type="Pfam" id="PF01627">
    <property type="entry name" value="Hpt"/>
    <property type="match status" value="1"/>
</dbReference>
<dbReference type="PROSITE" id="PS50894">
    <property type="entry name" value="HPT"/>
    <property type="match status" value="1"/>
</dbReference>
<dbReference type="Proteomes" id="UP000516957">
    <property type="component" value="Unassembled WGS sequence"/>
</dbReference>
<dbReference type="InterPro" id="IPR008207">
    <property type="entry name" value="Sig_transdc_His_kin_Hpt_dom"/>
</dbReference>
<gene>
    <name evidence="3" type="ORF">BKA08_002811</name>
</gene>
<comment type="caution">
    <text evidence="3">The sequence shown here is derived from an EMBL/GenBank/DDBJ whole genome shotgun (WGS) entry which is preliminary data.</text>
</comment>
<accession>A0A7Y9F2T5</accession>
<comment type="caution">
    <text evidence="1">Lacks conserved residue(s) required for the propagation of feature annotation.</text>
</comment>
<organism evidence="3 4">
    <name type="scientific">Nocardioides marinisabuli</name>
    <dbReference type="NCBI Taxonomy" id="419476"/>
    <lineage>
        <taxon>Bacteria</taxon>
        <taxon>Bacillati</taxon>
        <taxon>Actinomycetota</taxon>
        <taxon>Actinomycetes</taxon>
        <taxon>Propionibacteriales</taxon>
        <taxon>Nocardioidaceae</taxon>
        <taxon>Nocardioides</taxon>
    </lineage>
</organism>
<dbReference type="InterPro" id="IPR036641">
    <property type="entry name" value="HPT_dom_sf"/>
</dbReference>
<dbReference type="EMBL" id="JACCBE010000001">
    <property type="protein sequence ID" value="NYD58573.1"/>
    <property type="molecule type" value="Genomic_DNA"/>
</dbReference>
<dbReference type="Gene3D" id="1.20.120.160">
    <property type="entry name" value="HPT domain"/>
    <property type="match status" value="1"/>
</dbReference>
<feature type="domain" description="HPt" evidence="2">
    <location>
        <begin position="18"/>
        <end position="113"/>
    </location>
</feature>
<sequence>MSILDAAVITQLGTDLGDPAFVQRLVGTYRQMLPGRVERVVAALEADDHDDLMDAVLSLRTSATTMGATALASLAGDVEQHVRLADTVAARRAVRRLPGTARQTCQALALTAS</sequence>
<proteinExistence type="predicted"/>
<dbReference type="GO" id="GO:0000160">
    <property type="term" value="P:phosphorelay signal transduction system"/>
    <property type="evidence" value="ECO:0007669"/>
    <property type="project" value="InterPro"/>
</dbReference>
<dbReference type="RefSeq" id="WP_179616166.1">
    <property type="nucleotide sequence ID" value="NZ_CP059163.1"/>
</dbReference>
<dbReference type="SUPFAM" id="SSF47226">
    <property type="entry name" value="Histidine-containing phosphotransfer domain, HPT domain"/>
    <property type="match status" value="1"/>
</dbReference>
<reference evidence="3 4" key="1">
    <citation type="submission" date="2020-07" db="EMBL/GenBank/DDBJ databases">
        <title>Sequencing the genomes of 1000 actinobacteria strains.</title>
        <authorList>
            <person name="Klenk H.-P."/>
        </authorList>
    </citation>
    <scope>NUCLEOTIDE SEQUENCE [LARGE SCALE GENOMIC DNA]</scope>
    <source>
        <strain evidence="3 4">DSM 18965</strain>
    </source>
</reference>
<protein>
    <submittedName>
        <fullName evidence="3">HPt (Histidine-containing phosphotransfer) domain-containing protein</fullName>
    </submittedName>
</protein>
<name>A0A7Y9F2T5_9ACTN</name>
<evidence type="ECO:0000256" key="1">
    <source>
        <dbReference type="PROSITE-ProRule" id="PRU00110"/>
    </source>
</evidence>
<evidence type="ECO:0000313" key="3">
    <source>
        <dbReference type="EMBL" id="NYD58573.1"/>
    </source>
</evidence>
<dbReference type="AlphaFoldDB" id="A0A7Y9F2T5"/>
<keyword evidence="4" id="KW-1185">Reference proteome</keyword>
<evidence type="ECO:0000313" key="4">
    <source>
        <dbReference type="Proteomes" id="UP000516957"/>
    </source>
</evidence>
<evidence type="ECO:0000259" key="2">
    <source>
        <dbReference type="PROSITE" id="PS50894"/>
    </source>
</evidence>